<dbReference type="PANTHER" id="PTHR47481:SF10">
    <property type="entry name" value="COPIA-LIKE POLYPROTEIN_RETROTRANSPOSON"/>
    <property type="match status" value="1"/>
</dbReference>
<dbReference type="AlphaFoldDB" id="A0A833XIV7"/>
<name>A0A833XIV7_JUGRE</name>
<feature type="compositionally biased region" description="Polar residues" evidence="1">
    <location>
        <begin position="60"/>
        <end position="76"/>
    </location>
</feature>
<feature type="compositionally biased region" description="Basic residues" evidence="1">
    <location>
        <begin position="91"/>
        <end position="101"/>
    </location>
</feature>
<gene>
    <name evidence="2" type="ORF">F2P56_012587</name>
</gene>
<reference evidence="2" key="2">
    <citation type="submission" date="2020-03" db="EMBL/GenBank/DDBJ databases">
        <title>Walnut 2.0.</title>
        <authorList>
            <person name="Marrano A."/>
            <person name="Britton M."/>
            <person name="Zimin A.V."/>
            <person name="Zaini P.A."/>
            <person name="Workman R."/>
            <person name="Puiu D."/>
            <person name="Bianco L."/>
            <person name="Allen B.J."/>
            <person name="Troggio M."/>
            <person name="Leslie C.A."/>
            <person name="Timp W."/>
            <person name="Dendekar A."/>
            <person name="Salzberg S.L."/>
            <person name="Neale D.B."/>
        </authorList>
    </citation>
    <scope>NUCLEOTIDE SEQUENCE</scope>
    <source>
        <tissue evidence="2">Leaves</tissue>
    </source>
</reference>
<protein>
    <submittedName>
        <fullName evidence="2">Uncharacterized protein</fullName>
    </submittedName>
</protein>
<evidence type="ECO:0000313" key="2">
    <source>
        <dbReference type="EMBL" id="KAF5468437.1"/>
    </source>
</evidence>
<evidence type="ECO:0000256" key="1">
    <source>
        <dbReference type="SAM" id="MobiDB-lite"/>
    </source>
</evidence>
<reference evidence="2" key="1">
    <citation type="submission" date="2015-10" db="EMBL/GenBank/DDBJ databases">
        <authorList>
            <person name="Martinez-Garcia P.J."/>
            <person name="Crepeau M.W."/>
            <person name="Puiu D."/>
            <person name="Gonzalez-Ibeas D."/>
            <person name="Whalen J."/>
            <person name="Stevens K."/>
            <person name="Paul R."/>
            <person name="Butterfield T."/>
            <person name="Britton M."/>
            <person name="Reagan R."/>
            <person name="Chakraborty S."/>
            <person name="Walawage S.L."/>
            <person name="Vasquez-Gross H.A."/>
            <person name="Cardeno C."/>
            <person name="Famula R."/>
            <person name="Pratt K."/>
            <person name="Kuruganti S."/>
            <person name="Aradhya M.K."/>
            <person name="Leslie C.A."/>
            <person name="Dandekar A.M."/>
            <person name="Salzberg S.L."/>
            <person name="Wegrzyn J.L."/>
            <person name="Langley C.H."/>
            <person name="Neale D.B."/>
        </authorList>
    </citation>
    <scope>NUCLEOTIDE SEQUENCE</scope>
    <source>
        <tissue evidence="2">Leaves</tissue>
    </source>
</reference>
<accession>A0A833XIV7</accession>
<dbReference type="Gramene" id="Jr06_08540_p1">
    <property type="protein sequence ID" value="cds.Jr06_08540_p1"/>
    <property type="gene ID" value="Jr06_08540"/>
</dbReference>
<organism evidence="2 3">
    <name type="scientific">Juglans regia</name>
    <name type="common">English walnut</name>
    <dbReference type="NCBI Taxonomy" id="51240"/>
    <lineage>
        <taxon>Eukaryota</taxon>
        <taxon>Viridiplantae</taxon>
        <taxon>Streptophyta</taxon>
        <taxon>Embryophyta</taxon>
        <taxon>Tracheophyta</taxon>
        <taxon>Spermatophyta</taxon>
        <taxon>Magnoliopsida</taxon>
        <taxon>eudicotyledons</taxon>
        <taxon>Gunneridae</taxon>
        <taxon>Pentapetalae</taxon>
        <taxon>rosids</taxon>
        <taxon>fabids</taxon>
        <taxon>Fagales</taxon>
        <taxon>Juglandaceae</taxon>
        <taxon>Juglans</taxon>
    </lineage>
</organism>
<feature type="compositionally biased region" description="Polar residues" evidence="1">
    <location>
        <begin position="105"/>
        <end position="115"/>
    </location>
</feature>
<sequence length="226" mass="24731">MSAAGSPLTPAEFLSYLLASLNSEYDAFVTSVTTRLEPFSTEELYSLLLTYESRLSHNNHLPSSFNPSANISTTFPNRGRDAYRGNNRGNYRGRGRGRHNPPSHMPSTNSPSHVSFTLPHSKPTCQLCGKVGHVVLNCYHRFNRAYQSDPPRSLTAHYTTSTLAPDTAWYLDTAATNHLTSDLSHLNLSSAPYGGTDKIRIGDGSVLPISNIGLQDGDSFSSWSHA</sequence>
<feature type="region of interest" description="Disordered" evidence="1">
    <location>
        <begin position="60"/>
        <end position="115"/>
    </location>
</feature>
<dbReference type="Proteomes" id="UP000619265">
    <property type="component" value="Unassembled WGS sequence"/>
</dbReference>
<dbReference type="PANTHER" id="PTHR47481">
    <property type="match status" value="1"/>
</dbReference>
<comment type="caution">
    <text evidence="2">The sequence shown here is derived from an EMBL/GenBank/DDBJ whole genome shotgun (WGS) entry which is preliminary data.</text>
</comment>
<proteinExistence type="predicted"/>
<evidence type="ECO:0000313" key="3">
    <source>
        <dbReference type="Proteomes" id="UP000619265"/>
    </source>
</evidence>
<dbReference type="EMBL" id="LIHL02000006">
    <property type="protein sequence ID" value="KAF5468437.1"/>
    <property type="molecule type" value="Genomic_DNA"/>
</dbReference>